<dbReference type="Pfam" id="PF00561">
    <property type="entry name" value="Abhydrolase_1"/>
    <property type="match status" value="1"/>
</dbReference>
<gene>
    <name evidence="4" type="ORF">mMyoMyo1_017270</name>
</gene>
<dbReference type="Proteomes" id="UP000527355">
    <property type="component" value="Unassembled WGS sequence"/>
</dbReference>
<protein>
    <submittedName>
        <fullName evidence="4">Serine hydrolase like 2</fullName>
    </submittedName>
</protein>
<comment type="caution">
    <text evidence="4">The sequence shown here is derived from an EMBL/GenBank/DDBJ whole genome shotgun (WGS) entry which is preliminary data.</text>
</comment>
<evidence type="ECO:0000259" key="3">
    <source>
        <dbReference type="Pfam" id="PF00561"/>
    </source>
</evidence>
<dbReference type="EMBL" id="JABWUV010000003">
    <property type="protein sequence ID" value="KAF6370490.1"/>
    <property type="molecule type" value="Genomic_DNA"/>
</dbReference>
<dbReference type="PANTHER" id="PTHR43798:SF14">
    <property type="entry name" value="SERINE HYDROLASE-LIKE PROTEIN DDB_G0286239"/>
    <property type="match status" value="1"/>
</dbReference>
<dbReference type="InterPro" id="IPR029058">
    <property type="entry name" value="AB_hydrolase_fold"/>
</dbReference>
<evidence type="ECO:0000256" key="1">
    <source>
        <dbReference type="ARBA" id="ARBA00008645"/>
    </source>
</evidence>
<accession>A0A7J7Z9Y0</accession>
<evidence type="ECO:0000256" key="2">
    <source>
        <dbReference type="ARBA" id="ARBA00022801"/>
    </source>
</evidence>
<dbReference type="VEuPathDB" id="HostDB:GeneID_118650351"/>
<dbReference type="PANTHER" id="PTHR43798">
    <property type="entry name" value="MONOACYLGLYCEROL LIPASE"/>
    <property type="match status" value="1"/>
</dbReference>
<feature type="domain" description="AB hydrolase-1" evidence="3">
    <location>
        <begin position="28"/>
        <end position="140"/>
    </location>
</feature>
<dbReference type="PRINTS" id="PR00111">
    <property type="entry name" value="ABHYDROLASE"/>
</dbReference>
<dbReference type="AlphaFoldDB" id="A0A7J7Z9Y0"/>
<dbReference type="InterPro" id="IPR050266">
    <property type="entry name" value="AB_hydrolase_sf"/>
</dbReference>
<reference evidence="4 5" key="1">
    <citation type="journal article" date="2020" name="Nature">
        <title>Six reference-quality genomes reveal evolution of bat adaptations.</title>
        <authorList>
            <person name="Jebb D."/>
            <person name="Huang Z."/>
            <person name="Pippel M."/>
            <person name="Hughes G.M."/>
            <person name="Lavrichenko K."/>
            <person name="Devanna P."/>
            <person name="Winkler S."/>
            <person name="Jermiin L.S."/>
            <person name="Skirmuntt E.C."/>
            <person name="Katzourakis A."/>
            <person name="Burkitt-Gray L."/>
            <person name="Ray D.A."/>
            <person name="Sullivan K.A.M."/>
            <person name="Roscito J.G."/>
            <person name="Kirilenko B.M."/>
            <person name="Davalos L.M."/>
            <person name="Corthals A.P."/>
            <person name="Power M.L."/>
            <person name="Jones G."/>
            <person name="Ransome R.D."/>
            <person name="Dechmann D.K.N."/>
            <person name="Locatelli A.G."/>
            <person name="Puechmaille S.J."/>
            <person name="Fedrigo O."/>
            <person name="Jarvis E.D."/>
            <person name="Hiller M."/>
            <person name="Vernes S.C."/>
            <person name="Myers E.W."/>
            <person name="Teeling E.C."/>
        </authorList>
    </citation>
    <scope>NUCLEOTIDE SEQUENCE [LARGE SCALE GENOMIC DNA]</scope>
    <source>
        <strain evidence="4">MMyoMyo1</strain>
        <tissue evidence="4">Flight muscle</tissue>
    </source>
</reference>
<name>A0A7J7Z9Y0_MYOMY</name>
<keyword evidence="2 4" id="KW-0378">Hydrolase</keyword>
<keyword evidence="5" id="KW-1185">Reference proteome</keyword>
<dbReference type="SUPFAM" id="SSF53474">
    <property type="entry name" value="alpha/beta-Hydrolases"/>
    <property type="match status" value="1"/>
</dbReference>
<dbReference type="GO" id="GO:0016020">
    <property type="term" value="C:membrane"/>
    <property type="evidence" value="ECO:0007669"/>
    <property type="project" value="TreeGrafter"/>
</dbReference>
<dbReference type="InterPro" id="IPR000073">
    <property type="entry name" value="AB_hydrolase_1"/>
</dbReference>
<proteinExistence type="inferred from homology"/>
<dbReference type="Gene3D" id="3.40.50.1820">
    <property type="entry name" value="alpha/beta hydrolase"/>
    <property type="match status" value="1"/>
</dbReference>
<evidence type="ECO:0000313" key="4">
    <source>
        <dbReference type="EMBL" id="KAF6370490.1"/>
    </source>
</evidence>
<comment type="similarity">
    <text evidence="1">Belongs to the AB hydrolase superfamily.</text>
</comment>
<evidence type="ECO:0000313" key="5">
    <source>
        <dbReference type="Proteomes" id="UP000527355"/>
    </source>
</evidence>
<dbReference type="GO" id="GO:0016787">
    <property type="term" value="F:hydrolase activity"/>
    <property type="evidence" value="ECO:0007669"/>
    <property type="project" value="UniProtKB-KW"/>
</dbReference>
<organism evidence="4 5">
    <name type="scientific">Myotis myotis</name>
    <name type="common">Greater mouse-eared bat</name>
    <name type="synonym">Vespertilio myotis</name>
    <dbReference type="NCBI Taxonomy" id="51298"/>
    <lineage>
        <taxon>Eukaryota</taxon>
        <taxon>Metazoa</taxon>
        <taxon>Chordata</taxon>
        <taxon>Craniata</taxon>
        <taxon>Vertebrata</taxon>
        <taxon>Euteleostomi</taxon>
        <taxon>Mammalia</taxon>
        <taxon>Eutheria</taxon>
        <taxon>Laurasiatheria</taxon>
        <taxon>Chiroptera</taxon>
        <taxon>Yangochiroptera</taxon>
        <taxon>Vespertilionidae</taxon>
        <taxon>Myotis</taxon>
    </lineage>
</organism>
<sequence>MGLFSELKLAVPWGHIAAKAWGSQKGSPILCLHGWLDNANSFDRLIPLLPRDFYYVAMDFGGHGLSSHYSPGLPYYYQNFVGEIRRVSAALKWDRFSIMGHSFGGTVGGMFSCMFPEMVDKLILLDSSPFALDSNPLPRVSRMERGTPGASWKPLSGTPPVCTPPFGVTARVSQELENLLTYKRKAIEHTLLVEQAAGEPRALRPQEMLQRLLKNNSHVGEECGELLLQRGATQVPAGLVLNRDRRIAWPEHTFDFISKELCAHAIKKLQAHTLLIKATEGFFDVRREYDADKGLILFMTDQLKSALGERFQFVEIPGNHYVHMNQPDHVASIIGSFLQSRNRIPGQL</sequence>